<keyword evidence="1" id="KW-0808">Transferase</keyword>
<dbReference type="SUPFAM" id="SSF56112">
    <property type="entry name" value="Protein kinase-like (PK-like)"/>
    <property type="match status" value="2"/>
</dbReference>
<dbReference type="GO" id="GO:0005829">
    <property type="term" value="C:cytosol"/>
    <property type="evidence" value="ECO:0007669"/>
    <property type="project" value="TreeGrafter"/>
</dbReference>
<dbReference type="EMBL" id="AYKW01000007">
    <property type="protein sequence ID" value="PIL33489.1"/>
    <property type="molecule type" value="Genomic_DNA"/>
</dbReference>
<dbReference type="STRING" id="1077348.A0A2G8SI90"/>
<comment type="caution">
    <text evidence="7">The sequence shown here is derived from an EMBL/GenBank/DDBJ whole genome shotgun (WGS) entry which is preliminary data.</text>
</comment>
<dbReference type="Proteomes" id="UP000230002">
    <property type="component" value="Unassembled WGS sequence"/>
</dbReference>
<organism evidence="7 8">
    <name type="scientific">Ganoderma sinense ZZ0214-1</name>
    <dbReference type="NCBI Taxonomy" id="1077348"/>
    <lineage>
        <taxon>Eukaryota</taxon>
        <taxon>Fungi</taxon>
        <taxon>Dikarya</taxon>
        <taxon>Basidiomycota</taxon>
        <taxon>Agaricomycotina</taxon>
        <taxon>Agaricomycetes</taxon>
        <taxon>Polyporales</taxon>
        <taxon>Polyporaceae</taxon>
        <taxon>Ganoderma</taxon>
    </lineage>
</organism>
<evidence type="ECO:0000256" key="4">
    <source>
        <dbReference type="ARBA" id="ARBA00022840"/>
    </source>
</evidence>
<keyword evidence="2 5" id="KW-0547">Nucleotide-binding</keyword>
<dbReference type="PROSITE" id="PS00107">
    <property type="entry name" value="PROTEIN_KINASE_ATP"/>
    <property type="match status" value="1"/>
</dbReference>
<evidence type="ECO:0000256" key="3">
    <source>
        <dbReference type="ARBA" id="ARBA00022777"/>
    </source>
</evidence>
<dbReference type="InterPro" id="IPR000719">
    <property type="entry name" value="Prot_kinase_dom"/>
</dbReference>
<keyword evidence="8" id="KW-1185">Reference proteome</keyword>
<dbReference type="Pfam" id="PF00069">
    <property type="entry name" value="Pkinase"/>
    <property type="match status" value="1"/>
</dbReference>
<evidence type="ECO:0000259" key="6">
    <source>
        <dbReference type="PROSITE" id="PS50011"/>
    </source>
</evidence>
<dbReference type="InterPro" id="IPR017441">
    <property type="entry name" value="Protein_kinase_ATP_BS"/>
</dbReference>
<dbReference type="OrthoDB" id="341578at2759"/>
<evidence type="ECO:0000256" key="5">
    <source>
        <dbReference type="PROSITE-ProRule" id="PRU10141"/>
    </source>
</evidence>
<keyword evidence="4 5" id="KW-0067">ATP-binding</keyword>
<sequence>MTPYDLLEDSDGIREERATEYLTQILSALHIVHYNDIVHRGLNLRFVGLAPREGMGTSKVVKLCKVGYHVRLLDLHRSDPFGFDADFRADADNTPGGWMAQVESKLDYTKGRDIHPAGIVLLQMLLGRDVMERYDDPQAAMHRSTISTFPSTKAAAMLNPAKKGSATCQSLLLLHLVSCSPTVNCRTPTIPTKDPRRRRIRCRVSRDRLLSDAASHWKEDWEELEILGRGGFGQVVKARNKIDNRIYAVKKIKLRDVRNDKIFCEVSALSRLTHRFIVRNCTTWVETSNALSSKFGSESSDSG</sequence>
<dbReference type="PANTHER" id="PTHR11042:SF136">
    <property type="entry name" value="EIF-2-ALPHA KINASE GCN2"/>
    <property type="match status" value="1"/>
</dbReference>
<dbReference type="PROSITE" id="PS50011">
    <property type="entry name" value="PROTEIN_KINASE_DOM"/>
    <property type="match status" value="2"/>
</dbReference>
<dbReference type="PANTHER" id="PTHR11042">
    <property type="entry name" value="EUKARYOTIC TRANSLATION INITIATION FACTOR 2-ALPHA KINASE EIF2-ALPHA KINASE -RELATED"/>
    <property type="match status" value="1"/>
</dbReference>
<dbReference type="Gene3D" id="1.10.510.10">
    <property type="entry name" value="Transferase(Phosphotransferase) domain 1"/>
    <property type="match status" value="1"/>
</dbReference>
<dbReference type="GO" id="GO:0004694">
    <property type="term" value="F:eukaryotic translation initiation factor 2alpha kinase activity"/>
    <property type="evidence" value="ECO:0007669"/>
    <property type="project" value="TreeGrafter"/>
</dbReference>
<evidence type="ECO:0000256" key="1">
    <source>
        <dbReference type="ARBA" id="ARBA00022679"/>
    </source>
</evidence>
<reference evidence="7 8" key="1">
    <citation type="journal article" date="2015" name="Sci. Rep.">
        <title>Chromosome-level genome map provides insights into diverse defense mechanisms in the medicinal fungus Ganoderma sinense.</title>
        <authorList>
            <person name="Zhu Y."/>
            <person name="Xu J."/>
            <person name="Sun C."/>
            <person name="Zhou S."/>
            <person name="Xu H."/>
            <person name="Nelson D.R."/>
            <person name="Qian J."/>
            <person name="Song J."/>
            <person name="Luo H."/>
            <person name="Xiang L."/>
            <person name="Li Y."/>
            <person name="Xu Z."/>
            <person name="Ji A."/>
            <person name="Wang L."/>
            <person name="Lu S."/>
            <person name="Hayward A."/>
            <person name="Sun W."/>
            <person name="Li X."/>
            <person name="Schwartz D.C."/>
            <person name="Wang Y."/>
            <person name="Chen S."/>
        </authorList>
    </citation>
    <scope>NUCLEOTIDE SEQUENCE [LARGE SCALE GENOMIC DNA]</scope>
    <source>
        <strain evidence="7 8">ZZ0214-1</strain>
    </source>
</reference>
<name>A0A2G8SI90_9APHY</name>
<feature type="domain" description="Protein kinase" evidence="6">
    <location>
        <begin position="1"/>
        <end position="210"/>
    </location>
</feature>
<feature type="binding site" evidence="5">
    <location>
        <position position="251"/>
    </location>
    <ligand>
        <name>ATP</name>
        <dbReference type="ChEBI" id="CHEBI:30616"/>
    </ligand>
</feature>
<feature type="domain" description="Protein kinase" evidence="6">
    <location>
        <begin position="221"/>
        <end position="303"/>
    </location>
</feature>
<dbReference type="GO" id="GO:0005524">
    <property type="term" value="F:ATP binding"/>
    <property type="evidence" value="ECO:0007669"/>
    <property type="project" value="UniProtKB-UniRule"/>
</dbReference>
<evidence type="ECO:0000313" key="7">
    <source>
        <dbReference type="EMBL" id="PIL33489.1"/>
    </source>
</evidence>
<dbReference type="AlphaFoldDB" id="A0A2G8SI90"/>
<proteinExistence type="predicted"/>
<dbReference type="Gene3D" id="3.30.200.20">
    <property type="entry name" value="Phosphorylase Kinase, domain 1"/>
    <property type="match status" value="1"/>
</dbReference>
<keyword evidence="3" id="KW-0418">Kinase</keyword>
<dbReference type="GO" id="GO:0005634">
    <property type="term" value="C:nucleus"/>
    <property type="evidence" value="ECO:0007669"/>
    <property type="project" value="TreeGrafter"/>
</dbReference>
<gene>
    <name evidence="7" type="ORF">GSI_04112</name>
</gene>
<dbReference type="InterPro" id="IPR011009">
    <property type="entry name" value="Kinase-like_dom_sf"/>
</dbReference>
<evidence type="ECO:0000256" key="2">
    <source>
        <dbReference type="ARBA" id="ARBA00022741"/>
    </source>
</evidence>
<accession>A0A2G8SI90</accession>
<protein>
    <recommendedName>
        <fullName evidence="6">Protein kinase domain-containing protein</fullName>
    </recommendedName>
</protein>
<dbReference type="InterPro" id="IPR050339">
    <property type="entry name" value="CC_SR_Kinase"/>
</dbReference>
<evidence type="ECO:0000313" key="8">
    <source>
        <dbReference type="Proteomes" id="UP000230002"/>
    </source>
</evidence>